<accession>A0A8J5HLE5</accession>
<evidence type="ECO:0000256" key="4">
    <source>
        <dbReference type="SAM" id="SignalP"/>
    </source>
</evidence>
<sequence length="113" mass="12250">MEMAMKMKLVIFLCFLCRGVAPASASGTYNVMDFGAKADGTTDDSQAFLAAWKEACNSSGQAKVLVPVGTYFLNPVEFRGPCPGVQDLTFQFQASSYLIEHDSHTLSSSLLRL</sequence>
<evidence type="ECO:0000256" key="3">
    <source>
        <dbReference type="ARBA" id="ARBA00023316"/>
    </source>
</evidence>
<dbReference type="GO" id="GO:0071555">
    <property type="term" value="P:cell wall organization"/>
    <property type="evidence" value="ECO:0007669"/>
    <property type="project" value="UniProtKB-KW"/>
</dbReference>
<comment type="subcellular location">
    <subcellularLocation>
        <location evidence="1">Secreted</location>
    </subcellularLocation>
</comment>
<keyword evidence="3" id="KW-0961">Cell wall biogenesis/degradation</keyword>
<dbReference type="SUPFAM" id="SSF51126">
    <property type="entry name" value="Pectin lyase-like"/>
    <property type="match status" value="1"/>
</dbReference>
<name>A0A8J5HLE5_ZINOF</name>
<organism evidence="6 7">
    <name type="scientific">Zingiber officinale</name>
    <name type="common">Ginger</name>
    <name type="synonym">Amomum zingiber</name>
    <dbReference type="NCBI Taxonomy" id="94328"/>
    <lineage>
        <taxon>Eukaryota</taxon>
        <taxon>Viridiplantae</taxon>
        <taxon>Streptophyta</taxon>
        <taxon>Embryophyta</taxon>
        <taxon>Tracheophyta</taxon>
        <taxon>Spermatophyta</taxon>
        <taxon>Magnoliopsida</taxon>
        <taxon>Liliopsida</taxon>
        <taxon>Zingiberales</taxon>
        <taxon>Zingiberaceae</taxon>
        <taxon>Zingiber</taxon>
    </lineage>
</organism>
<dbReference type="InterPro" id="IPR011050">
    <property type="entry name" value="Pectin_lyase_fold/virulence"/>
</dbReference>
<dbReference type="InterPro" id="IPR024535">
    <property type="entry name" value="RHGA/B-epi-like_pectate_lyase"/>
</dbReference>
<dbReference type="Gene3D" id="2.160.20.10">
    <property type="entry name" value="Single-stranded right-handed beta-helix, Pectin lyase-like"/>
    <property type="match status" value="1"/>
</dbReference>
<keyword evidence="4" id="KW-0732">Signal</keyword>
<dbReference type="InterPro" id="IPR012334">
    <property type="entry name" value="Pectin_lyas_fold"/>
</dbReference>
<dbReference type="Proteomes" id="UP000734854">
    <property type="component" value="Unassembled WGS sequence"/>
</dbReference>
<feature type="signal peptide" evidence="4">
    <location>
        <begin position="1"/>
        <end position="25"/>
    </location>
</feature>
<evidence type="ECO:0000313" key="6">
    <source>
        <dbReference type="EMBL" id="KAG6526505.1"/>
    </source>
</evidence>
<protein>
    <recommendedName>
        <fullName evidence="5">Rhamnogalacturonase A/B/Epimerase-like pectate lyase domain-containing protein</fullName>
    </recommendedName>
</protein>
<evidence type="ECO:0000256" key="1">
    <source>
        <dbReference type="ARBA" id="ARBA00004613"/>
    </source>
</evidence>
<dbReference type="EMBL" id="JACMSC010000004">
    <property type="protein sequence ID" value="KAG6526505.1"/>
    <property type="molecule type" value="Genomic_DNA"/>
</dbReference>
<keyword evidence="2" id="KW-0964">Secreted</keyword>
<evidence type="ECO:0000256" key="2">
    <source>
        <dbReference type="ARBA" id="ARBA00022525"/>
    </source>
</evidence>
<proteinExistence type="predicted"/>
<comment type="caution">
    <text evidence="6">The sequence shown here is derived from an EMBL/GenBank/DDBJ whole genome shotgun (WGS) entry which is preliminary data.</text>
</comment>
<reference evidence="6 7" key="1">
    <citation type="submission" date="2020-08" db="EMBL/GenBank/DDBJ databases">
        <title>Plant Genome Project.</title>
        <authorList>
            <person name="Zhang R.-G."/>
        </authorList>
    </citation>
    <scope>NUCLEOTIDE SEQUENCE [LARGE SCALE GENOMIC DNA]</scope>
    <source>
        <tissue evidence="6">Rhizome</tissue>
    </source>
</reference>
<feature type="chain" id="PRO_5035193202" description="Rhamnogalacturonase A/B/Epimerase-like pectate lyase domain-containing protein" evidence="4">
    <location>
        <begin position="26"/>
        <end position="113"/>
    </location>
</feature>
<dbReference type="AlphaFoldDB" id="A0A8J5HLE5"/>
<gene>
    <name evidence="6" type="ORF">ZIOFF_016490</name>
</gene>
<dbReference type="GO" id="GO:0005576">
    <property type="term" value="C:extracellular region"/>
    <property type="evidence" value="ECO:0007669"/>
    <property type="project" value="UniProtKB-SubCell"/>
</dbReference>
<dbReference type="Pfam" id="PF12708">
    <property type="entry name" value="Pect-lyase_RHGA_epim"/>
    <property type="match status" value="1"/>
</dbReference>
<dbReference type="PANTHER" id="PTHR31375">
    <property type="match status" value="1"/>
</dbReference>
<keyword evidence="7" id="KW-1185">Reference proteome</keyword>
<evidence type="ECO:0000313" key="7">
    <source>
        <dbReference type="Proteomes" id="UP000734854"/>
    </source>
</evidence>
<feature type="domain" description="Rhamnogalacturonase A/B/Epimerase-like pectate lyase" evidence="5">
    <location>
        <begin position="30"/>
        <end position="73"/>
    </location>
</feature>
<evidence type="ECO:0000259" key="5">
    <source>
        <dbReference type="Pfam" id="PF12708"/>
    </source>
</evidence>